<evidence type="ECO:0000313" key="4">
    <source>
        <dbReference type="Proteomes" id="UP001385499"/>
    </source>
</evidence>
<comment type="caution">
    <text evidence="3">The sequence shown here is derived from an EMBL/GenBank/DDBJ whole genome shotgun (WGS) entry which is preliminary data.</text>
</comment>
<dbReference type="PANTHER" id="PTHR43748">
    <property type="entry name" value="RIBOSE-5-PHOSPHATE ISOMERASE 3, CHLOROPLASTIC-RELATED"/>
    <property type="match status" value="1"/>
</dbReference>
<protein>
    <recommendedName>
        <fullName evidence="2">Ribose-5-phosphate isomerase A</fullName>
        <ecNumber evidence="2">5.3.1.6</ecNumber>
    </recommendedName>
    <alternativeName>
        <fullName evidence="2">Phosphoriboisomerase A</fullName>
        <shortName evidence="2">PRI</shortName>
    </alternativeName>
</protein>
<gene>
    <name evidence="2 3" type="primary">rpiA</name>
    <name evidence="3" type="ORF">V6575_18525</name>
</gene>
<dbReference type="NCBIfam" id="TIGR00021">
    <property type="entry name" value="rpiA"/>
    <property type="match status" value="1"/>
</dbReference>
<feature type="binding site" evidence="2">
    <location>
        <begin position="82"/>
        <end position="85"/>
    </location>
    <ligand>
        <name>substrate</name>
    </ligand>
</feature>
<dbReference type="PANTHER" id="PTHR43748:SF3">
    <property type="entry name" value="RIBOSE-5-PHOSPHATE ISOMERASE 3, CHLOROPLASTIC-RELATED"/>
    <property type="match status" value="1"/>
</dbReference>
<dbReference type="HAMAP" id="MF_00170">
    <property type="entry name" value="Rib_5P_isom_A"/>
    <property type="match status" value="1"/>
</dbReference>
<accession>A0ABU8TPJ5</accession>
<proteinExistence type="inferred from homology"/>
<feature type="binding site" evidence="2">
    <location>
        <position position="122"/>
    </location>
    <ligand>
        <name>substrate</name>
    </ligand>
</feature>
<comment type="subunit">
    <text evidence="2">Homodimer.</text>
</comment>
<keyword evidence="1 2" id="KW-0413">Isomerase</keyword>
<comment type="similarity">
    <text evidence="2">Belongs to the ribose 5-phosphate isomerase family.</text>
</comment>
<feature type="binding site" evidence="2">
    <location>
        <begin position="95"/>
        <end position="98"/>
    </location>
    <ligand>
        <name>substrate</name>
    </ligand>
</feature>
<organism evidence="3 4">
    <name type="scientific">Roseibium algae</name>
    <dbReference type="NCBI Taxonomy" id="3123038"/>
    <lineage>
        <taxon>Bacteria</taxon>
        <taxon>Pseudomonadati</taxon>
        <taxon>Pseudomonadota</taxon>
        <taxon>Alphaproteobacteria</taxon>
        <taxon>Hyphomicrobiales</taxon>
        <taxon>Stappiaceae</taxon>
        <taxon>Roseibium</taxon>
    </lineage>
</organism>
<dbReference type="CDD" id="cd01398">
    <property type="entry name" value="RPI_A"/>
    <property type="match status" value="1"/>
</dbReference>
<dbReference type="SUPFAM" id="SSF100950">
    <property type="entry name" value="NagB/RpiA/CoA transferase-like"/>
    <property type="match status" value="1"/>
</dbReference>
<feature type="active site" description="Proton acceptor" evidence="2">
    <location>
        <position position="104"/>
    </location>
</feature>
<dbReference type="InterPro" id="IPR037171">
    <property type="entry name" value="NagB/RpiA_transferase-like"/>
</dbReference>
<dbReference type="InterPro" id="IPR020672">
    <property type="entry name" value="Ribose5P_isomerase_typA_subgr"/>
</dbReference>
<dbReference type="Pfam" id="PF06026">
    <property type="entry name" value="Rib_5-P_isom_A"/>
    <property type="match status" value="1"/>
</dbReference>
<sequence length="236" mass="24815">MSDELKRLAAERAVADVEPGMKLGIGTGSTAEHFVRALGQRVRDGLDVIGVPTSERTAELAKAEGITLTTLEEMPELDLTIDGADELDPQLVLIKGGGGALLREKIVAAASKRMIVIADVGKLVDVVGAYPLPIEVIPFGLGATWKALEACLVANDLPVKMALRGGDEHPFVTDGGHYIIDAHLERIPHPACLADDLTAVPGVVEHGMFISLATKAYVAGPEGVITVEDTTVDPET</sequence>
<dbReference type="SUPFAM" id="SSF75445">
    <property type="entry name" value="D-ribose-5-phosphate isomerase (RpiA), lid domain"/>
    <property type="match status" value="1"/>
</dbReference>
<dbReference type="GO" id="GO:0004751">
    <property type="term" value="F:ribose-5-phosphate isomerase activity"/>
    <property type="evidence" value="ECO:0007669"/>
    <property type="project" value="UniProtKB-EC"/>
</dbReference>
<dbReference type="EMBL" id="JBAKIA010000015">
    <property type="protein sequence ID" value="MEJ8476091.1"/>
    <property type="molecule type" value="Genomic_DNA"/>
</dbReference>
<dbReference type="NCBIfam" id="NF001924">
    <property type="entry name" value="PRK00702.1"/>
    <property type="match status" value="1"/>
</dbReference>
<dbReference type="EC" id="5.3.1.6" evidence="2"/>
<name>A0ABU8TPJ5_9HYPH</name>
<dbReference type="Gene3D" id="3.30.70.260">
    <property type="match status" value="1"/>
</dbReference>
<dbReference type="Gene3D" id="3.40.50.1360">
    <property type="match status" value="1"/>
</dbReference>
<keyword evidence="4" id="KW-1185">Reference proteome</keyword>
<comment type="function">
    <text evidence="2">Catalyzes the reversible conversion of ribose-5-phosphate to ribulose 5-phosphate.</text>
</comment>
<dbReference type="RefSeq" id="WP_340276445.1">
    <property type="nucleotide sequence ID" value="NZ_JBAKIA010000015.1"/>
</dbReference>
<evidence type="ECO:0000256" key="2">
    <source>
        <dbReference type="HAMAP-Rule" id="MF_00170"/>
    </source>
</evidence>
<reference evidence="3 4" key="1">
    <citation type="submission" date="2024-02" db="EMBL/GenBank/DDBJ databases">
        <title>Roseibium algae sp. nov., isolated from marine alga (Grateloupia sp.), showing potential in myo-inositol conversion.</title>
        <authorList>
            <person name="Wang Y."/>
        </authorList>
    </citation>
    <scope>NUCLEOTIDE SEQUENCE [LARGE SCALE GENOMIC DNA]</scope>
    <source>
        <strain evidence="3 4">H3510</strain>
    </source>
</reference>
<dbReference type="InterPro" id="IPR050262">
    <property type="entry name" value="Ribose-5P_isomerase"/>
</dbReference>
<evidence type="ECO:0000313" key="3">
    <source>
        <dbReference type="EMBL" id="MEJ8476091.1"/>
    </source>
</evidence>
<feature type="binding site" evidence="2">
    <location>
        <begin position="27"/>
        <end position="30"/>
    </location>
    <ligand>
        <name>substrate</name>
    </ligand>
</feature>
<dbReference type="InterPro" id="IPR004788">
    <property type="entry name" value="Ribose5P_isomerase_type_A"/>
</dbReference>
<comment type="catalytic activity">
    <reaction evidence="2">
        <text>aldehydo-D-ribose 5-phosphate = D-ribulose 5-phosphate</text>
        <dbReference type="Rhea" id="RHEA:14657"/>
        <dbReference type="ChEBI" id="CHEBI:58121"/>
        <dbReference type="ChEBI" id="CHEBI:58273"/>
        <dbReference type="EC" id="5.3.1.6"/>
    </reaction>
</comment>
<dbReference type="Proteomes" id="UP001385499">
    <property type="component" value="Unassembled WGS sequence"/>
</dbReference>
<comment type="pathway">
    <text evidence="2">Carbohydrate degradation; pentose phosphate pathway; D-ribose 5-phosphate from D-ribulose 5-phosphate (non-oxidative stage): step 1/1.</text>
</comment>
<evidence type="ECO:0000256" key="1">
    <source>
        <dbReference type="ARBA" id="ARBA00023235"/>
    </source>
</evidence>